<protein>
    <submittedName>
        <fullName evidence="1">Uncharacterized protein</fullName>
    </submittedName>
</protein>
<gene>
    <name evidence="1" type="ORF">M0R89_22770</name>
</gene>
<organism evidence="1 2">
    <name type="scientific">Halorussus limi</name>
    <dbReference type="NCBI Taxonomy" id="2938695"/>
    <lineage>
        <taxon>Archaea</taxon>
        <taxon>Methanobacteriati</taxon>
        <taxon>Methanobacteriota</taxon>
        <taxon>Stenosarchaea group</taxon>
        <taxon>Halobacteria</taxon>
        <taxon>Halobacteriales</taxon>
        <taxon>Haladaptataceae</taxon>
        <taxon>Halorussus</taxon>
    </lineage>
</organism>
<reference evidence="1 2" key="1">
    <citation type="submission" date="2022-04" db="EMBL/GenBank/DDBJ databases">
        <title>Diverse halophilic archaea isolated from saline environments.</title>
        <authorList>
            <person name="Cui H.-L."/>
        </authorList>
    </citation>
    <scope>NUCLEOTIDE SEQUENCE [LARGE SCALE GENOMIC DNA]</scope>
    <source>
        <strain evidence="1 2">XZYJT49</strain>
        <plasmid evidence="1 2">unnamed4</plasmid>
    </source>
</reference>
<name>A0A8U0I1Y1_9EURY</name>
<dbReference type="RefSeq" id="WP_248653222.1">
    <property type="nucleotide sequence ID" value="NZ_CP096663.1"/>
</dbReference>
<keyword evidence="2" id="KW-1185">Reference proteome</keyword>
<accession>A0A8U0I1Y1</accession>
<sequence length="265" mass="28694">MARYKALTAIFLVVVISGTATPQMGQSQATPELYSSCKRPTADGTAVQNDTPTTPADITVRVLPDERQIDADTEQTLTICVVNHSNQTMSGLLGVWHAGDSPTMLYLLGPDDCIKNDNSIGVRPIGRSETEECDGRSKREKGVDGIEDGNVIYSYDNGLQPTDVAQYTVIMNISKTGTYLVRAKYGPSDVSGIKPMDRDVSRVTVYCSPGCLFDRHRNLILTGSGLLIGLIGIIPSSNRARTSLHHGIVHVHNRLCNTLCGDTNE</sequence>
<dbReference type="GeneID" id="72188087"/>
<evidence type="ECO:0000313" key="2">
    <source>
        <dbReference type="Proteomes" id="UP000830729"/>
    </source>
</evidence>
<dbReference type="KEGG" id="halx:M0R89_22770"/>
<geneLocation type="plasmid" evidence="1 2">
    <name>unnamed4</name>
</geneLocation>
<keyword evidence="1" id="KW-0614">Plasmid</keyword>
<dbReference type="EMBL" id="CP096663">
    <property type="protein sequence ID" value="UPV77198.1"/>
    <property type="molecule type" value="Genomic_DNA"/>
</dbReference>
<dbReference type="Proteomes" id="UP000830729">
    <property type="component" value="Plasmid unnamed4"/>
</dbReference>
<proteinExistence type="predicted"/>
<evidence type="ECO:0000313" key="1">
    <source>
        <dbReference type="EMBL" id="UPV77198.1"/>
    </source>
</evidence>
<dbReference type="AlphaFoldDB" id="A0A8U0I1Y1"/>